<dbReference type="InterPro" id="IPR003497">
    <property type="entry name" value="BRO_N_domain"/>
</dbReference>
<dbReference type="Proteomes" id="UP000051442">
    <property type="component" value="Unassembled WGS sequence"/>
</dbReference>
<dbReference type="RefSeq" id="WP_263849310.1">
    <property type="nucleotide sequence ID" value="NZ_BBAD01000009.1"/>
</dbReference>
<evidence type="ECO:0000313" key="2">
    <source>
        <dbReference type="EMBL" id="KRN15507.1"/>
    </source>
</evidence>
<name>A0A0R2EIH2_9LACO</name>
<organism evidence="2 3">
    <name type="scientific">Secundilactobacillus similis DSM 23365 = JCM 2765</name>
    <dbReference type="NCBI Taxonomy" id="1423804"/>
    <lineage>
        <taxon>Bacteria</taxon>
        <taxon>Bacillati</taxon>
        <taxon>Bacillota</taxon>
        <taxon>Bacilli</taxon>
        <taxon>Lactobacillales</taxon>
        <taxon>Lactobacillaceae</taxon>
        <taxon>Secundilactobacillus</taxon>
    </lineage>
</organism>
<accession>A0A0R2EIH2</accession>
<comment type="caution">
    <text evidence="2">The sequence shown here is derived from an EMBL/GenBank/DDBJ whole genome shotgun (WGS) entry which is preliminary data.</text>
</comment>
<dbReference type="STRING" id="1423804.FD14_GL002846"/>
<sequence>MAYGNDVTDALDYVNSRDAIRRHVDPEDKNTVVIHDGIVGNPKRVVITEGGIYDLVAGSHLPEAKRFKHWTHDVIKGLRQSIGLGPTQVFTMMDVEHQKAAMAKVQAIDDRKVNFIKANQITNKAIANMYGLPKLIAKRDMTPAMLIDREKILDEVVELMTMKEKYGLDIKVNEIVYSHQHVKVTLPVKKGETAQ</sequence>
<dbReference type="AlphaFoldDB" id="A0A0R2EIH2"/>
<dbReference type="PATRIC" id="fig|1423804.4.peg.3064"/>
<feature type="domain" description="Bro-N" evidence="1">
    <location>
        <begin position="1"/>
        <end position="82"/>
    </location>
</feature>
<gene>
    <name evidence="2" type="ORF">FD14_GL002846</name>
</gene>
<protein>
    <recommendedName>
        <fullName evidence="1">Bro-N domain-containing protein</fullName>
    </recommendedName>
</protein>
<dbReference type="SMART" id="SM01040">
    <property type="entry name" value="Bro-N"/>
    <property type="match status" value="1"/>
</dbReference>
<reference evidence="2 3" key="1">
    <citation type="journal article" date="2015" name="Genome Announc.">
        <title>Expanding the biotechnology potential of lactobacilli through comparative genomics of 213 strains and associated genera.</title>
        <authorList>
            <person name="Sun Z."/>
            <person name="Harris H.M."/>
            <person name="McCann A."/>
            <person name="Guo C."/>
            <person name="Argimon S."/>
            <person name="Zhang W."/>
            <person name="Yang X."/>
            <person name="Jeffery I.B."/>
            <person name="Cooney J.C."/>
            <person name="Kagawa T.F."/>
            <person name="Liu W."/>
            <person name="Song Y."/>
            <person name="Salvetti E."/>
            <person name="Wrobel A."/>
            <person name="Rasinkangas P."/>
            <person name="Parkhill J."/>
            <person name="Rea M.C."/>
            <person name="O'Sullivan O."/>
            <person name="Ritari J."/>
            <person name="Douillard F.P."/>
            <person name="Paul Ross R."/>
            <person name="Yang R."/>
            <person name="Briner A.E."/>
            <person name="Felis G.E."/>
            <person name="de Vos W.M."/>
            <person name="Barrangou R."/>
            <person name="Klaenhammer T.R."/>
            <person name="Caufield P.W."/>
            <person name="Cui Y."/>
            <person name="Zhang H."/>
            <person name="O'Toole P.W."/>
        </authorList>
    </citation>
    <scope>NUCLEOTIDE SEQUENCE [LARGE SCALE GENOMIC DNA]</scope>
    <source>
        <strain evidence="2 3">DSM 23365</strain>
    </source>
</reference>
<dbReference type="Pfam" id="PF02498">
    <property type="entry name" value="Bro-N"/>
    <property type="match status" value="1"/>
</dbReference>
<dbReference type="PROSITE" id="PS51750">
    <property type="entry name" value="BRO_N"/>
    <property type="match status" value="1"/>
</dbReference>
<dbReference type="EMBL" id="AYZM01000178">
    <property type="protein sequence ID" value="KRN15507.1"/>
    <property type="molecule type" value="Genomic_DNA"/>
</dbReference>
<keyword evidence="3" id="KW-1185">Reference proteome</keyword>
<proteinExistence type="predicted"/>
<evidence type="ECO:0000259" key="1">
    <source>
        <dbReference type="PROSITE" id="PS51750"/>
    </source>
</evidence>
<evidence type="ECO:0000313" key="3">
    <source>
        <dbReference type="Proteomes" id="UP000051442"/>
    </source>
</evidence>